<keyword evidence="2" id="KW-1185">Reference proteome</keyword>
<evidence type="ECO:0000313" key="1">
    <source>
        <dbReference type="EMBL" id="OES29058.1"/>
    </source>
</evidence>
<organism evidence="1 2">
    <name type="scientific">Alteromonas macleodii</name>
    <name type="common">Pseudoalteromonas macleodii</name>
    <dbReference type="NCBI Taxonomy" id="28108"/>
    <lineage>
        <taxon>Bacteria</taxon>
        <taxon>Pseudomonadati</taxon>
        <taxon>Pseudomonadota</taxon>
        <taxon>Gammaproteobacteria</taxon>
        <taxon>Alteromonadales</taxon>
        <taxon>Alteromonadaceae</taxon>
        <taxon>Alteromonas/Salinimonas group</taxon>
        <taxon>Alteromonas</taxon>
    </lineage>
</organism>
<evidence type="ECO:0008006" key="3">
    <source>
        <dbReference type="Google" id="ProtNLM"/>
    </source>
</evidence>
<reference evidence="1 2" key="1">
    <citation type="submission" date="2016-09" db="EMBL/GenBank/DDBJ databases">
        <title>Draft Genome Sequence of four Alteromonas macleodii strains isolated from copper coupons and grown long-term at elevated copper levels.</title>
        <authorList>
            <person name="Cusick K."/>
            <person name="Dale J."/>
            <person name="Little B."/>
            <person name="Biffinger J."/>
        </authorList>
    </citation>
    <scope>NUCLEOTIDE SEQUENCE [LARGE SCALE GENOMIC DNA]</scope>
    <source>
        <strain evidence="1 2">KCP01</strain>
    </source>
</reference>
<evidence type="ECO:0000313" key="2">
    <source>
        <dbReference type="Proteomes" id="UP000095392"/>
    </source>
</evidence>
<dbReference type="EMBL" id="MIPY01000021">
    <property type="protein sequence ID" value="OES29058.1"/>
    <property type="molecule type" value="Genomic_DNA"/>
</dbReference>
<accession>A0AB36FRG9</accession>
<protein>
    <recommendedName>
        <fullName evidence="3">Transposase</fullName>
    </recommendedName>
</protein>
<comment type="caution">
    <text evidence="1">The sequence shown here is derived from an EMBL/GenBank/DDBJ whole genome shotgun (WGS) entry which is preliminary data.</text>
</comment>
<sequence>MRTRQPTGIQNDAMYAYRINIKRSKLNVQRLKSVVVYSLSP</sequence>
<gene>
    <name evidence="1" type="ORF">BFV95_3242</name>
</gene>
<proteinExistence type="predicted"/>
<name>A0AB36FRG9_ALTMA</name>
<dbReference type="Proteomes" id="UP000095392">
    <property type="component" value="Unassembled WGS sequence"/>
</dbReference>
<dbReference type="AlphaFoldDB" id="A0AB36FRG9"/>